<dbReference type="EMBL" id="NQVE01000205">
    <property type="protein sequence ID" value="RAL38832.1"/>
    <property type="molecule type" value="Genomic_DNA"/>
</dbReference>
<dbReference type="Proteomes" id="UP000249390">
    <property type="component" value="Unassembled WGS sequence"/>
</dbReference>
<proteinExistence type="predicted"/>
<dbReference type="AlphaFoldDB" id="A0A328CZE1"/>
<evidence type="ECO:0000313" key="2">
    <source>
        <dbReference type="Proteomes" id="UP000249390"/>
    </source>
</evidence>
<reference evidence="1 2" key="1">
    <citation type="submission" date="2018-06" db="EMBL/GenBank/DDBJ databases">
        <title>The Genome of Cuscuta australis (Dodder) Provides Insight into the Evolution of Plant Parasitism.</title>
        <authorList>
            <person name="Liu H."/>
        </authorList>
    </citation>
    <scope>NUCLEOTIDE SEQUENCE [LARGE SCALE GENOMIC DNA]</scope>
    <source>
        <strain evidence="2">cv. Yunnan</strain>
        <tissue evidence="1">Vines</tissue>
    </source>
</reference>
<protein>
    <submittedName>
        <fullName evidence="1">Uncharacterized protein</fullName>
    </submittedName>
</protein>
<organism evidence="1 2">
    <name type="scientific">Cuscuta australis</name>
    <dbReference type="NCBI Taxonomy" id="267555"/>
    <lineage>
        <taxon>Eukaryota</taxon>
        <taxon>Viridiplantae</taxon>
        <taxon>Streptophyta</taxon>
        <taxon>Embryophyta</taxon>
        <taxon>Tracheophyta</taxon>
        <taxon>Spermatophyta</taxon>
        <taxon>Magnoliopsida</taxon>
        <taxon>eudicotyledons</taxon>
        <taxon>Gunneridae</taxon>
        <taxon>Pentapetalae</taxon>
        <taxon>asterids</taxon>
        <taxon>lamiids</taxon>
        <taxon>Solanales</taxon>
        <taxon>Convolvulaceae</taxon>
        <taxon>Cuscuteae</taxon>
        <taxon>Cuscuta</taxon>
        <taxon>Cuscuta subgen. Grammica</taxon>
        <taxon>Cuscuta sect. Cleistogrammica</taxon>
    </lineage>
</organism>
<accession>A0A328CZE1</accession>
<gene>
    <name evidence="1" type="ORF">DM860_015193</name>
</gene>
<evidence type="ECO:0000313" key="1">
    <source>
        <dbReference type="EMBL" id="RAL38832.1"/>
    </source>
</evidence>
<sequence>MRRAEDLSPMNLLLRALEDRNLVSNQQPLLNGTTEIYGNARIDSDEGCRCSQSERVCGREEEEHKESVNRVSTDSTLKLELESTTRHSTDAVLDWEYQAVSSSH</sequence>
<name>A0A328CZE1_9ASTE</name>
<keyword evidence="2" id="KW-1185">Reference proteome</keyword>
<comment type="caution">
    <text evidence="1">The sequence shown here is derived from an EMBL/GenBank/DDBJ whole genome shotgun (WGS) entry which is preliminary data.</text>
</comment>